<organism evidence="2 3">
    <name type="scientific">Thiocapsa imhoffii</name>
    <dbReference type="NCBI Taxonomy" id="382777"/>
    <lineage>
        <taxon>Bacteria</taxon>
        <taxon>Pseudomonadati</taxon>
        <taxon>Pseudomonadota</taxon>
        <taxon>Gammaproteobacteria</taxon>
        <taxon>Chromatiales</taxon>
        <taxon>Chromatiaceae</taxon>
        <taxon>Thiocapsa</taxon>
    </lineage>
</organism>
<evidence type="ECO:0000313" key="2">
    <source>
        <dbReference type="EMBL" id="MBK1645209.1"/>
    </source>
</evidence>
<evidence type="ECO:0000313" key="3">
    <source>
        <dbReference type="Proteomes" id="UP001138802"/>
    </source>
</evidence>
<reference evidence="2 3" key="1">
    <citation type="journal article" date="2020" name="Microorganisms">
        <title>Osmotic Adaptation and Compatible Solute Biosynthesis of Phototrophic Bacteria as Revealed from Genome Analyses.</title>
        <authorList>
            <person name="Imhoff J.F."/>
            <person name="Rahn T."/>
            <person name="Kunzel S."/>
            <person name="Keller A."/>
            <person name="Neulinger S.C."/>
        </authorList>
    </citation>
    <scope>NUCLEOTIDE SEQUENCE [LARGE SCALE GENOMIC DNA]</scope>
    <source>
        <strain evidence="2 3">DSM 21303</strain>
    </source>
</reference>
<dbReference type="EMBL" id="NRSD01000010">
    <property type="protein sequence ID" value="MBK1645209.1"/>
    <property type="molecule type" value="Genomic_DNA"/>
</dbReference>
<dbReference type="Proteomes" id="UP001138802">
    <property type="component" value="Unassembled WGS sequence"/>
</dbReference>
<dbReference type="RefSeq" id="WP_200388016.1">
    <property type="nucleotide sequence ID" value="NZ_NRSD01000010.1"/>
</dbReference>
<accession>A0A9X0WI90</accession>
<gene>
    <name evidence="2" type="ORF">CKO25_11265</name>
</gene>
<dbReference type="SUPFAM" id="SSF52540">
    <property type="entry name" value="P-loop containing nucleoside triphosphate hydrolases"/>
    <property type="match status" value="1"/>
</dbReference>
<evidence type="ECO:0000259" key="1">
    <source>
        <dbReference type="Pfam" id="PF02223"/>
    </source>
</evidence>
<dbReference type="InterPro" id="IPR039430">
    <property type="entry name" value="Thymidylate_kin-like_dom"/>
</dbReference>
<dbReference type="InterPro" id="IPR027417">
    <property type="entry name" value="P-loop_NTPase"/>
</dbReference>
<proteinExistence type="predicted"/>
<sequence>MMRTGKLIVLEGIDGSGKSTQAVEAAEYLRSRGQPTLLVREPGGSALAEEIRQQVLGSWDMSRATKASLMRATGHNLFA</sequence>
<dbReference type="Gene3D" id="3.40.50.300">
    <property type="entry name" value="P-loop containing nucleotide triphosphate hydrolases"/>
    <property type="match status" value="1"/>
</dbReference>
<keyword evidence="3" id="KW-1185">Reference proteome</keyword>
<dbReference type="Pfam" id="PF02223">
    <property type="entry name" value="Thymidylate_kin"/>
    <property type="match status" value="1"/>
</dbReference>
<protein>
    <recommendedName>
        <fullName evidence="1">Thymidylate kinase-like domain-containing protein</fullName>
    </recommendedName>
</protein>
<comment type="caution">
    <text evidence="2">The sequence shown here is derived from an EMBL/GenBank/DDBJ whole genome shotgun (WGS) entry which is preliminary data.</text>
</comment>
<feature type="domain" description="Thymidylate kinase-like" evidence="1">
    <location>
        <begin position="10"/>
        <end position="75"/>
    </location>
</feature>
<dbReference type="AlphaFoldDB" id="A0A9X0WI90"/>
<name>A0A9X0WI90_9GAMM</name>